<feature type="compositionally biased region" description="Polar residues" evidence="1">
    <location>
        <begin position="25"/>
        <end position="41"/>
    </location>
</feature>
<accession>A0A1J4L070</accession>
<organism evidence="2 3">
    <name type="scientific">Tritrichomonas foetus</name>
    <dbReference type="NCBI Taxonomy" id="1144522"/>
    <lineage>
        <taxon>Eukaryota</taxon>
        <taxon>Metamonada</taxon>
        <taxon>Parabasalia</taxon>
        <taxon>Tritrichomonadida</taxon>
        <taxon>Tritrichomonadidae</taxon>
        <taxon>Tritrichomonas</taxon>
    </lineage>
</organism>
<proteinExistence type="predicted"/>
<dbReference type="EMBL" id="MLAK01000100">
    <property type="protein sequence ID" value="OHT16528.1"/>
    <property type="molecule type" value="Genomic_DNA"/>
</dbReference>
<gene>
    <name evidence="2" type="ORF">TRFO_13109</name>
</gene>
<reference evidence="2" key="1">
    <citation type="submission" date="2016-10" db="EMBL/GenBank/DDBJ databases">
        <authorList>
            <person name="Benchimol M."/>
            <person name="Almeida L.G."/>
            <person name="Vasconcelos A.T."/>
            <person name="Perreira-Neves A."/>
            <person name="Rosa I.A."/>
            <person name="Tasca T."/>
            <person name="Bogo M.R."/>
            <person name="de Souza W."/>
        </authorList>
    </citation>
    <scope>NUCLEOTIDE SEQUENCE [LARGE SCALE GENOMIC DNA]</scope>
    <source>
        <strain evidence="2">K</strain>
    </source>
</reference>
<sequence length="72" mass="7857">MTNAVLNDPTAISIEQINDEPEFVNENTTQKDNSPLLNSPDSKIAVQDSSSSSEVDQDMIQKLLAEVGDYSD</sequence>
<comment type="caution">
    <text evidence="2">The sequence shown here is derived from an EMBL/GenBank/DDBJ whole genome shotgun (WGS) entry which is preliminary data.</text>
</comment>
<dbReference type="GeneID" id="94831746"/>
<protein>
    <submittedName>
        <fullName evidence="2">Uncharacterized protein</fullName>
    </submittedName>
</protein>
<feature type="region of interest" description="Disordered" evidence="1">
    <location>
        <begin position="1"/>
        <end position="57"/>
    </location>
</feature>
<name>A0A1J4L070_9EUKA</name>
<evidence type="ECO:0000256" key="1">
    <source>
        <dbReference type="SAM" id="MobiDB-lite"/>
    </source>
</evidence>
<dbReference type="VEuPathDB" id="TrichDB:TRFO_13109"/>
<evidence type="ECO:0000313" key="2">
    <source>
        <dbReference type="EMBL" id="OHT16528.1"/>
    </source>
</evidence>
<dbReference type="Proteomes" id="UP000179807">
    <property type="component" value="Unassembled WGS sequence"/>
</dbReference>
<dbReference type="AlphaFoldDB" id="A0A1J4L070"/>
<evidence type="ECO:0000313" key="3">
    <source>
        <dbReference type="Proteomes" id="UP000179807"/>
    </source>
</evidence>
<keyword evidence="3" id="KW-1185">Reference proteome</keyword>
<dbReference type="RefSeq" id="XP_068369664.1">
    <property type="nucleotide sequence ID" value="XM_068497042.1"/>
</dbReference>